<protein>
    <submittedName>
        <fullName evidence="1">Uncharacterized protein</fullName>
    </submittedName>
</protein>
<sequence>MCNKLCQAEKYFVTLKDPRELESAFIQNWNEEWGPMGEPTSDLYLFRK</sequence>
<organism evidence="1">
    <name type="scientific">Anguilla anguilla</name>
    <name type="common">European freshwater eel</name>
    <name type="synonym">Muraena anguilla</name>
    <dbReference type="NCBI Taxonomy" id="7936"/>
    <lineage>
        <taxon>Eukaryota</taxon>
        <taxon>Metazoa</taxon>
        <taxon>Chordata</taxon>
        <taxon>Craniata</taxon>
        <taxon>Vertebrata</taxon>
        <taxon>Euteleostomi</taxon>
        <taxon>Actinopterygii</taxon>
        <taxon>Neopterygii</taxon>
        <taxon>Teleostei</taxon>
        <taxon>Anguilliformes</taxon>
        <taxon>Anguillidae</taxon>
        <taxon>Anguilla</taxon>
    </lineage>
</organism>
<evidence type="ECO:0000313" key="1">
    <source>
        <dbReference type="EMBL" id="JAH91013.1"/>
    </source>
</evidence>
<reference evidence="1" key="1">
    <citation type="submission" date="2014-11" db="EMBL/GenBank/DDBJ databases">
        <authorList>
            <person name="Amaro Gonzalez C."/>
        </authorList>
    </citation>
    <scope>NUCLEOTIDE SEQUENCE</scope>
</reference>
<dbReference type="AlphaFoldDB" id="A0A0E9WNG9"/>
<proteinExistence type="predicted"/>
<accession>A0A0E9WNG9</accession>
<dbReference type="EMBL" id="GBXM01017564">
    <property type="protein sequence ID" value="JAH91013.1"/>
    <property type="molecule type" value="Transcribed_RNA"/>
</dbReference>
<reference evidence="1" key="2">
    <citation type="journal article" date="2015" name="Fish Shellfish Immunol.">
        <title>Early steps in the European eel (Anguilla anguilla)-Vibrio vulnificus interaction in the gills: Role of the RtxA13 toxin.</title>
        <authorList>
            <person name="Callol A."/>
            <person name="Pajuelo D."/>
            <person name="Ebbesson L."/>
            <person name="Teles M."/>
            <person name="MacKenzie S."/>
            <person name="Amaro C."/>
        </authorList>
    </citation>
    <scope>NUCLEOTIDE SEQUENCE</scope>
</reference>
<name>A0A0E9WNG9_ANGAN</name>